<evidence type="ECO:0000313" key="3">
    <source>
        <dbReference type="Proteomes" id="UP000190961"/>
    </source>
</evidence>
<dbReference type="RefSeq" id="WP_079686070.1">
    <property type="nucleotide sequence ID" value="NZ_FUZU01000001.1"/>
</dbReference>
<dbReference type="CDD" id="cd02955">
    <property type="entry name" value="SSP411"/>
    <property type="match status" value="1"/>
</dbReference>
<dbReference type="PANTHER" id="PTHR42899:SF1">
    <property type="entry name" value="SPERMATOGENESIS-ASSOCIATED PROTEIN 20"/>
    <property type="match status" value="1"/>
</dbReference>
<gene>
    <name evidence="2" type="ORF">SAMN05660236_1540</name>
</gene>
<evidence type="ECO:0000313" key="2">
    <source>
        <dbReference type="EMBL" id="SKC55483.1"/>
    </source>
</evidence>
<keyword evidence="3" id="KW-1185">Reference proteome</keyword>
<dbReference type="Proteomes" id="UP000190961">
    <property type="component" value="Unassembled WGS sequence"/>
</dbReference>
<dbReference type="EMBL" id="FUZU01000001">
    <property type="protein sequence ID" value="SKC55483.1"/>
    <property type="molecule type" value="Genomic_DNA"/>
</dbReference>
<accession>A0A1T5JVN5</accession>
<name>A0A1T5JVN5_9BACT</name>
<dbReference type="InterPro" id="IPR024705">
    <property type="entry name" value="Ssp411"/>
</dbReference>
<dbReference type="AlphaFoldDB" id="A0A1T5JVN5"/>
<sequence>MNRLIKSTSPYLLQHAHNPVDWFEWGKEALEKAQKEDKPILVSIGYSSCHWCHVMERESFENKDIADVMNEHFVCIKVDREERPDIDQIYMDAVQALGVNGGWPLNVFLTPEQKPFFGGTYFSPSAWVQILNNISRAFHANRKEVESTAEELRIHLLRSDVARFKQDHGDTELGSDLEEIYKKLAVRFDTTWGGMERAPKFVMPSVWQWLLRHYHISKHDRALHQVILTLKKVGMGGIYDQIGGGFARYSVDGEWFAPHFEKMLYDNAQLMSLYAEAYAITHDEEFKTIVYETFQWLQREMTSIDGGFYSALDADSEGEEGKYYVWTKQQLDILLQENAEVIASYYAASSSGNWEHGNNILTRLQTDSIFLKEHKLDDKSWQTILKQSKEILLREREKRIKPGLDDKIITAWNAMMIVGLTDAYKIFDDKIFLDAATRAMRFLENELMEGTKLFRSFKGHRSNTEGFLDDYAYVIQAYLKLYQVTFKEYWLQRAALLLEFTLEKYFDEAEGYFFYSGSDAEGLIARKKEIFDNVIPSSNAIMAQNLLHLGIILDKEEWKTKATAMVTSFAHLIKGEPNYMSYWAIAYTEIKKGMAEVVIAGDNYDSLRKEIQTSFHPFALFMGTKDKSELPLMADKDLVDGKSTVYVCRNKTCLLPVHTAEAANQMIATQ</sequence>
<organism evidence="2 3">
    <name type="scientific">Ohtaekwangia koreensis</name>
    <dbReference type="NCBI Taxonomy" id="688867"/>
    <lineage>
        <taxon>Bacteria</taxon>
        <taxon>Pseudomonadati</taxon>
        <taxon>Bacteroidota</taxon>
        <taxon>Cytophagia</taxon>
        <taxon>Cytophagales</taxon>
        <taxon>Fulvivirgaceae</taxon>
        <taxon>Ohtaekwangia</taxon>
    </lineage>
</organism>
<dbReference type="InterPro" id="IPR008928">
    <property type="entry name" value="6-hairpin_glycosidase_sf"/>
</dbReference>
<dbReference type="InterPro" id="IPR036249">
    <property type="entry name" value="Thioredoxin-like_sf"/>
</dbReference>
<feature type="domain" description="Spermatogenesis-associated protein 20-like TRX" evidence="1">
    <location>
        <begin position="1"/>
        <end position="153"/>
    </location>
</feature>
<protein>
    <recommendedName>
        <fullName evidence="1">Spermatogenesis-associated protein 20-like TRX domain-containing protein</fullName>
    </recommendedName>
</protein>
<dbReference type="OrthoDB" id="9762614at2"/>
<dbReference type="PIRSF" id="PIRSF006402">
    <property type="entry name" value="UCP006402_thioredoxin"/>
    <property type="match status" value="1"/>
</dbReference>
<dbReference type="SUPFAM" id="SSF52833">
    <property type="entry name" value="Thioredoxin-like"/>
    <property type="match status" value="1"/>
</dbReference>
<dbReference type="Pfam" id="PF03190">
    <property type="entry name" value="Thioredox_DsbH"/>
    <property type="match status" value="1"/>
</dbReference>
<dbReference type="InterPro" id="IPR004879">
    <property type="entry name" value="Ssp411-like_TRX"/>
</dbReference>
<dbReference type="STRING" id="688867.SAMN05660236_1540"/>
<proteinExistence type="predicted"/>
<reference evidence="2 3" key="1">
    <citation type="submission" date="2017-02" db="EMBL/GenBank/DDBJ databases">
        <authorList>
            <person name="Peterson S.W."/>
        </authorList>
    </citation>
    <scope>NUCLEOTIDE SEQUENCE [LARGE SCALE GENOMIC DNA]</scope>
    <source>
        <strain evidence="2 3">DSM 25262</strain>
    </source>
</reference>
<evidence type="ECO:0000259" key="1">
    <source>
        <dbReference type="Pfam" id="PF03190"/>
    </source>
</evidence>
<dbReference type="Gene3D" id="3.40.30.10">
    <property type="entry name" value="Glutaredoxin"/>
    <property type="match status" value="1"/>
</dbReference>
<dbReference type="PANTHER" id="PTHR42899">
    <property type="entry name" value="SPERMATOGENESIS-ASSOCIATED PROTEIN 20"/>
    <property type="match status" value="1"/>
</dbReference>
<dbReference type="GO" id="GO:0005975">
    <property type="term" value="P:carbohydrate metabolic process"/>
    <property type="evidence" value="ECO:0007669"/>
    <property type="project" value="InterPro"/>
</dbReference>
<dbReference type="Gene3D" id="1.50.10.20">
    <property type="match status" value="1"/>
</dbReference>
<dbReference type="SUPFAM" id="SSF48208">
    <property type="entry name" value="Six-hairpin glycosidases"/>
    <property type="match status" value="1"/>
</dbReference>